<dbReference type="VEuPathDB" id="FungiDB:KRP22_2791"/>
<reference evidence="4" key="1">
    <citation type="journal article" date="2006" name="Science">
        <title>Phytophthora genome sequences uncover evolutionary origins and mechanisms of pathogenesis.</title>
        <authorList>
            <person name="Tyler B.M."/>
            <person name="Tripathy S."/>
            <person name="Zhang X."/>
            <person name="Dehal P."/>
            <person name="Jiang R.H."/>
            <person name="Aerts A."/>
            <person name="Arredondo F.D."/>
            <person name="Baxter L."/>
            <person name="Bensasson D."/>
            <person name="Beynon J.L."/>
            <person name="Chapman J."/>
            <person name="Damasceno C.M."/>
            <person name="Dorrance A.E."/>
            <person name="Dou D."/>
            <person name="Dickerman A.W."/>
            <person name="Dubchak I.L."/>
            <person name="Garbelotto M."/>
            <person name="Gijzen M."/>
            <person name="Gordon S.G."/>
            <person name="Govers F."/>
            <person name="Grunwald N.J."/>
            <person name="Huang W."/>
            <person name="Ivors K.L."/>
            <person name="Jones R.W."/>
            <person name="Kamoun S."/>
            <person name="Krampis K."/>
            <person name="Lamour K.H."/>
            <person name="Lee M.K."/>
            <person name="McDonald W.H."/>
            <person name="Medina M."/>
            <person name="Meijer H.J."/>
            <person name="Nordberg E.K."/>
            <person name="Maclean D.J."/>
            <person name="Ospina-Giraldo M.D."/>
            <person name="Morris P.F."/>
            <person name="Phuntumart V."/>
            <person name="Putnam N.H."/>
            <person name="Rash S."/>
            <person name="Rose J.K."/>
            <person name="Sakihama Y."/>
            <person name="Salamov A.A."/>
            <person name="Savidor A."/>
            <person name="Scheuring C.F."/>
            <person name="Smith B.M."/>
            <person name="Sobral B.W."/>
            <person name="Terry A."/>
            <person name="Torto-Alalibo T.A."/>
            <person name="Win J."/>
            <person name="Xu Z."/>
            <person name="Zhang H."/>
            <person name="Grigoriev I.V."/>
            <person name="Rokhsar D.S."/>
            <person name="Boore J.L."/>
        </authorList>
    </citation>
    <scope>NUCLEOTIDE SEQUENCE [LARGE SCALE GENOMIC DNA]</scope>
    <source>
        <strain evidence="4">Pr102</strain>
    </source>
</reference>
<protein>
    <submittedName>
        <fullName evidence="3">Uncharacterized protein</fullName>
    </submittedName>
</protein>
<feature type="region of interest" description="Disordered" evidence="2">
    <location>
        <begin position="1"/>
        <end position="42"/>
    </location>
</feature>
<keyword evidence="1" id="KW-0175">Coiled coil</keyword>
<organism evidence="3 4">
    <name type="scientific">Phytophthora ramorum</name>
    <name type="common">Sudden oak death agent</name>
    <dbReference type="NCBI Taxonomy" id="164328"/>
    <lineage>
        <taxon>Eukaryota</taxon>
        <taxon>Sar</taxon>
        <taxon>Stramenopiles</taxon>
        <taxon>Oomycota</taxon>
        <taxon>Peronosporomycetes</taxon>
        <taxon>Peronosporales</taxon>
        <taxon>Peronosporaceae</taxon>
        <taxon>Phytophthora</taxon>
    </lineage>
</organism>
<accession>H3H4N7</accession>
<evidence type="ECO:0000313" key="4">
    <source>
        <dbReference type="Proteomes" id="UP000005238"/>
    </source>
</evidence>
<keyword evidence="4" id="KW-1185">Reference proteome</keyword>
<dbReference type="EnsemblProtists" id="Phyra85543">
    <property type="protein sequence ID" value="Phyra85543"/>
    <property type="gene ID" value="Phyra85543"/>
</dbReference>
<dbReference type="HOGENOM" id="CLU_802861_0_0_1"/>
<evidence type="ECO:0000256" key="1">
    <source>
        <dbReference type="SAM" id="Coils"/>
    </source>
</evidence>
<reference evidence="3" key="2">
    <citation type="submission" date="2015-06" db="UniProtKB">
        <authorList>
            <consortium name="EnsemblProtists"/>
        </authorList>
    </citation>
    <scope>IDENTIFICATION</scope>
    <source>
        <strain evidence="3">Pr102</strain>
    </source>
</reference>
<dbReference type="VEuPathDB" id="FungiDB:KRP23_6200"/>
<dbReference type="Proteomes" id="UP000005238">
    <property type="component" value="Unassembled WGS sequence"/>
</dbReference>
<dbReference type="InParanoid" id="H3H4N7"/>
<feature type="coiled-coil region" evidence="1">
    <location>
        <begin position="158"/>
        <end position="192"/>
    </location>
</feature>
<name>H3H4N7_PHYRM</name>
<feature type="coiled-coil region" evidence="1">
    <location>
        <begin position="84"/>
        <end position="111"/>
    </location>
</feature>
<evidence type="ECO:0000256" key="2">
    <source>
        <dbReference type="SAM" id="MobiDB-lite"/>
    </source>
</evidence>
<dbReference type="AlphaFoldDB" id="H3H4N7"/>
<feature type="compositionally biased region" description="Low complexity" evidence="2">
    <location>
        <begin position="1"/>
        <end position="25"/>
    </location>
</feature>
<sequence>MVSPTRPSTPGTSGSSTPTRPSTSGAPNTDSPDRAAAAEPRSPVVPTLSIALPHVDHGAARNLLDTFANLLDCADAQSSLEEDHANLQRAYVAQRERADRLEREIDAAYANASPYVLFCQRQYDILYRRCQDAQRLAAEFECVVRERLDNSRGIAAIRDRLRLEQDVHTEEIARLHAEIDSLTQQLKAAVTATHENSSSELAQRMSAQQSELNRLVIEHDLAVVDRDRAGQELAQTENNVQAYETSQRALEDAASRLRSQNTRLEQRVTNLQAQLRQQTLHVQHQLDRSHAERDRDRDCANTTEAALQSTFAKLQSANAERDRARANLQTNRTFLLEMAVIVCSES</sequence>
<dbReference type="EMBL" id="DS566222">
    <property type="status" value="NOT_ANNOTATED_CDS"/>
    <property type="molecule type" value="Genomic_DNA"/>
</dbReference>
<feature type="coiled-coil region" evidence="1">
    <location>
        <begin position="226"/>
        <end position="281"/>
    </location>
</feature>
<dbReference type="PANTHER" id="PTHR37069:SF2">
    <property type="entry name" value="PIGGYBAC TRANSPOSABLE ELEMENT-DERIVED PROTEIN DOMAIN-CONTAINING PROTEIN"/>
    <property type="match status" value="1"/>
</dbReference>
<dbReference type="PANTHER" id="PTHR37069">
    <property type="entry name" value="DDE_TNP_1_7 DOMAIN-CONTAINING PROTEIN"/>
    <property type="match status" value="1"/>
</dbReference>
<proteinExistence type="predicted"/>
<evidence type="ECO:0000313" key="3">
    <source>
        <dbReference type="EnsemblProtists" id="Phyra85543"/>
    </source>
</evidence>
<dbReference type="eggNOG" id="ENOG502R7HR">
    <property type="taxonomic scope" value="Eukaryota"/>
</dbReference>
<dbReference type="OMA" id="DCANTTE"/>